<dbReference type="EMBL" id="CP023248">
    <property type="protein sequence ID" value="ASZ52093.1"/>
    <property type="molecule type" value="Genomic_DNA"/>
</dbReference>
<organism evidence="1">
    <name type="scientific">Vibrio parahaemolyticus</name>
    <dbReference type="NCBI Taxonomy" id="670"/>
    <lineage>
        <taxon>Bacteria</taxon>
        <taxon>Pseudomonadati</taxon>
        <taxon>Pseudomonadota</taxon>
        <taxon>Gammaproteobacteria</taxon>
        <taxon>Vibrionales</taxon>
        <taxon>Vibrionaceae</taxon>
        <taxon>Vibrio</taxon>
    </lineage>
</organism>
<reference evidence="1" key="1">
    <citation type="submission" date="2017-09" db="EMBL/GenBank/DDBJ databases">
        <authorList>
            <person name="Ehlers B."/>
            <person name="Leendertz F.H."/>
        </authorList>
    </citation>
    <scope>NUCLEOTIDE SEQUENCE</scope>
    <source>
        <strain evidence="1">MAVP-26</strain>
    </source>
</reference>
<evidence type="ECO:0008006" key="2">
    <source>
        <dbReference type="Google" id="ProtNLM"/>
    </source>
</evidence>
<protein>
    <recommendedName>
        <fullName evidence="2">WD40 repeat protein</fullName>
    </recommendedName>
</protein>
<accession>A0A249W5S4</accession>
<evidence type="ECO:0000313" key="1">
    <source>
        <dbReference type="EMBL" id="ASZ52093.1"/>
    </source>
</evidence>
<proteinExistence type="predicted"/>
<sequence>MPKLKENDKDADMKWFFILLSFCCLSAFAGENTKEDDLSHFDTPFLIGDWYLMNPRPDESAENFRAIKLSLGSDYTFSIDIQKKDYSVDHWEGMYNANEDTIVLGLNTDEPQIYAYRNNHNTLDLNGVTFTKGLSNALAGIWSSSHVSGDGLMANNINHMDLILQPDFVFLFRVSNEAGEESVKQGVFYTEDEYLVLLYENGEQGTTYKLKENELTIQDSSGDMYAVLNRVTQ</sequence>
<dbReference type="AlphaFoldDB" id="A0A249W5S4"/>
<name>A0A249W5S4_VIBPH</name>
<gene>
    <name evidence="1" type="ORF">YA91_16845</name>
</gene>